<keyword evidence="7" id="KW-1185">Reference proteome</keyword>
<evidence type="ECO:0000313" key="7">
    <source>
        <dbReference type="Proteomes" id="UP000662747"/>
    </source>
</evidence>
<dbReference type="PANTHER" id="PTHR30329">
    <property type="entry name" value="STATOR ELEMENT OF FLAGELLAR MOTOR COMPLEX"/>
    <property type="match status" value="1"/>
</dbReference>
<accession>A0ABX7PD67</accession>
<dbReference type="CDD" id="cd07185">
    <property type="entry name" value="OmpA_C-like"/>
    <property type="match status" value="1"/>
</dbReference>
<dbReference type="Pfam" id="PF00691">
    <property type="entry name" value="OmpA"/>
    <property type="match status" value="1"/>
</dbReference>
<evidence type="ECO:0000259" key="5">
    <source>
        <dbReference type="PROSITE" id="PS51123"/>
    </source>
</evidence>
<evidence type="ECO:0000256" key="3">
    <source>
        <dbReference type="ARBA" id="ARBA00023237"/>
    </source>
</evidence>
<keyword evidence="2 4" id="KW-0472">Membrane</keyword>
<evidence type="ECO:0000256" key="1">
    <source>
        <dbReference type="ARBA" id="ARBA00004442"/>
    </source>
</evidence>
<evidence type="ECO:0000313" key="6">
    <source>
        <dbReference type="EMBL" id="QSQ28524.1"/>
    </source>
</evidence>
<dbReference type="PRINTS" id="PR01021">
    <property type="entry name" value="OMPADOMAIN"/>
</dbReference>
<dbReference type="InterPro" id="IPR006665">
    <property type="entry name" value="OmpA-like"/>
</dbReference>
<organism evidence="6 7">
    <name type="scientific">Pyxidicoccus parkwayensis</name>
    <dbReference type="NCBI Taxonomy" id="2813578"/>
    <lineage>
        <taxon>Bacteria</taxon>
        <taxon>Pseudomonadati</taxon>
        <taxon>Myxococcota</taxon>
        <taxon>Myxococcia</taxon>
        <taxon>Myxococcales</taxon>
        <taxon>Cystobacterineae</taxon>
        <taxon>Myxococcaceae</taxon>
        <taxon>Pyxidicoccus</taxon>
    </lineage>
</organism>
<dbReference type="Pfam" id="PF13441">
    <property type="entry name" value="Gly-zipper_YMGG"/>
    <property type="match status" value="1"/>
</dbReference>
<dbReference type="InterPro" id="IPR027367">
    <property type="entry name" value="Gly-zipper_YMGG"/>
</dbReference>
<evidence type="ECO:0000256" key="2">
    <source>
        <dbReference type="ARBA" id="ARBA00023136"/>
    </source>
</evidence>
<feature type="domain" description="OmpA-like" evidence="5">
    <location>
        <begin position="72"/>
        <end position="189"/>
    </location>
</feature>
<name>A0ABX7PD67_9BACT</name>
<dbReference type="Gene3D" id="3.30.1330.60">
    <property type="entry name" value="OmpA-like domain"/>
    <property type="match status" value="1"/>
</dbReference>
<gene>
    <name evidence="6" type="ORF">JY651_44175</name>
</gene>
<dbReference type="PROSITE" id="PS51123">
    <property type="entry name" value="OMPA_2"/>
    <property type="match status" value="1"/>
</dbReference>
<evidence type="ECO:0000256" key="4">
    <source>
        <dbReference type="PROSITE-ProRule" id="PRU00473"/>
    </source>
</evidence>
<keyword evidence="3" id="KW-0998">Cell outer membrane</keyword>
<reference evidence="6 7" key="1">
    <citation type="submission" date="2021-02" db="EMBL/GenBank/DDBJ databases">
        <title>De Novo genome assembly of isolated myxobacteria.</title>
        <authorList>
            <person name="Stevens D.C."/>
        </authorList>
    </citation>
    <scope>NUCLEOTIDE SEQUENCE [LARGE SCALE GENOMIC DNA]</scope>
    <source>
        <strain evidence="7">SCPEA02</strain>
    </source>
</reference>
<dbReference type="PANTHER" id="PTHR30329:SF21">
    <property type="entry name" value="LIPOPROTEIN YIAD-RELATED"/>
    <property type="match status" value="1"/>
</dbReference>
<dbReference type="InterPro" id="IPR006664">
    <property type="entry name" value="OMP_bac"/>
</dbReference>
<dbReference type="EMBL" id="CP071090">
    <property type="protein sequence ID" value="QSQ28524.1"/>
    <property type="molecule type" value="Genomic_DNA"/>
</dbReference>
<proteinExistence type="predicted"/>
<dbReference type="InterPro" id="IPR050330">
    <property type="entry name" value="Bact_OuterMem_StrucFunc"/>
</dbReference>
<protein>
    <submittedName>
        <fullName evidence="6">OmpA family protein</fullName>
    </submittedName>
</protein>
<dbReference type="InterPro" id="IPR036737">
    <property type="entry name" value="OmpA-like_sf"/>
</dbReference>
<dbReference type="Proteomes" id="UP000662747">
    <property type="component" value="Chromosome"/>
</dbReference>
<dbReference type="SUPFAM" id="SSF103088">
    <property type="entry name" value="OmpA-like"/>
    <property type="match status" value="1"/>
</dbReference>
<comment type="subcellular location">
    <subcellularLocation>
        <location evidence="1">Cell outer membrane</location>
    </subcellularLocation>
</comment>
<sequence>MLGAGCATPGKRTATGAAVGGVAGAGVGAVAGGWKGAAIGAAAGAAVGGGVGNYLDKRAQELEKVAETQKTDRGLLVNLQDDLLFETNSAVLKDDAVAQLTKIGDILAKYPEDHITIEGHTDNRGTESYNESLSLRRADAVARVLKGRGVEERQMVVLGQGETEPVAPNTNEQGRMANRRVELHIDMPEVTGRG</sequence>